<keyword evidence="2 4" id="KW-0240">DNA-directed RNA polymerase</keyword>
<reference evidence="7 8" key="1">
    <citation type="journal article" date="2017" name="Nat. Commun.">
        <title>'ARMAN' archaea depend on association with euryarchaeal host in culture and in situ.</title>
        <authorList>
            <person name="Golyshina O."/>
            <person name="Toshchakov S."/>
            <person name="Makarova K."/>
            <person name="Gavrilov S."/>
            <person name="Korzhenkov A."/>
            <person name="La Cono V."/>
            <person name="Arcadi E."/>
            <person name="Nechitaylo T."/>
            <person name="Ferrer M."/>
            <person name="Kublanov I."/>
            <person name="Wolf Y."/>
            <person name="Yakimov M."/>
            <person name="Golyshin P."/>
            <person name="Slesarev A."/>
            <person name="Kozyavkin S."/>
        </authorList>
    </citation>
    <scope>NUCLEOTIDE SEQUENCE [LARGE SCALE GENOMIC DNA]</scope>
    <source>
        <strain evidence="7 8">Mia14</strain>
    </source>
</reference>
<evidence type="ECO:0000256" key="4">
    <source>
        <dbReference type="HAMAP-Rule" id="MF_00865"/>
    </source>
</evidence>
<dbReference type="KEGG" id="marh:Mia14_0092"/>
<evidence type="ECO:0000256" key="1">
    <source>
        <dbReference type="ARBA" id="ARBA00009307"/>
    </source>
</evidence>
<dbReference type="InterPro" id="IPR004519">
    <property type="entry name" value="RNAP_E/RPC8"/>
</dbReference>
<dbReference type="InterPro" id="IPR005576">
    <property type="entry name" value="Rpb7-like_N"/>
</dbReference>
<dbReference type="Gene3D" id="3.30.1490.120">
    <property type="entry name" value="RNA polymerase Rpb7-like, N-terminal domain"/>
    <property type="match status" value="1"/>
</dbReference>
<evidence type="ECO:0000256" key="5">
    <source>
        <dbReference type="SAM" id="MobiDB-lite"/>
    </source>
</evidence>
<comment type="function">
    <text evidence="4">DNA-dependent RNA polymerase (RNAP) catalyzes the transcription of DNA into RNA using the four ribonucleoside triphosphates as substrates.</text>
</comment>
<dbReference type="InterPro" id="IPR045113">
    <property type="entry name" value="Rpb7-like"/>
</dbReference>
<dbReference type="Pfam" id="PF03876">
    <property type="entry name" value="SHS2_Rpb7-N"/>
    <property type="match status" value="1"/>
</dbReference>
<comment type="subunit">
    <text evidence="4">Part of the RNA polymerase complex. Forms a stalk with Rpo4 that extends from the main structure.</text>
</comment>
<dbReference type="GeneID" id="33313652"/>
<dbReference type="PROSITE" id="PS50126">
    <property type="entry name" value="S1"/>
    <property type="match status" value="1"/>
</dbReference>
<organism evidence="7 8">
    <name type="scientific">Candidatus Mancarchaeum acidiphilum</name>
    <dbReference type="NCBI Taxonomy" id="1920749"/>
    <lineage>
        <taxon>Archaea</taxon>
        <taxon>Candidatus Micrarchaeota</taxon>
        <taxon>Candidatus Mancarchaeum</taxon>
    </lineage>
</organism>
<evidence type="ECO:0000256" key="3">
    <source>
        <dbReference type="ARBA" id="ARBA00023163"/>
    </source>
</evidence>
<dbReference type="GO" id="GO:0006352">
    <property type="term" value="P:DNA-templated transcription initiation"/>
    <property type="evidence" value="ECO:0007669"/>
    <property type="project" value="InterPro"/>
</dbReference>
<dbReference type="Pfam" id="PF00575">
    <property type="entry name" value="S1"/>
    <property type="match status" value="1"/>
</dbReference>
<evidence type="ECO:0000259" key="6">
    <source>
        <dbReference type="PROSITE" id="PS50126"/>
    </source>
</evidence>
<comment type="domain">
    <text evidence="4">Forms 2 domains with an elongated structure; Rpo4 packs into the hinge region between the 2 domains.</text>
</comment>
<proteinExistence type="inferred from homology"/>
<gene>
    <name evidence="4" type="primary">rpo7</name>
    <name evidence="4" type="synonym">rpoE</name>
    <name evidence="7" type="ORF">Mia14_0092</name>
</gene>
<dbReference type="InterPro" id="IPR036898">
    <property type="entry name" value="RNA_pol_Rpb7-like_N_sf"/>
</dbReference>
<evidence type="ECO:0000313" key="8">
    <source>
        <dbReference type="Proteomes" id="UP000197679"/>
    </source>
</evidence>
<accession>A0A218NLT7</accession>
<dbReference type="OrthoDB" id="7927at2157"/>
<dbReference type="PANTHER" id="PTHR12709">
    <property type="entry name" value="DNA-DIRECTED RNA POLYMERASE II, III"/>
    <property type="match status" value="1"/>
</dbReference>
<dbReference type="InterPro" id="IPR003029">
    <property type="entry name" value="S1_domain"/>
</dbReference>
<keyword evidence="4" id="KW-0963">Cytoplasm</keyword>
<dbReference type="SUPFAM" id="SSF88798">
    <property type="entry name" value="N-terminal, heterodimerisation domain of RBP7 (RpoE)"/>
    <property type="match status" value="1"/>
</dbReference>
<evidence type="ECO:0000313" key="7">
    <source>
        <dbReference type="EMBL" id="ASI13435.1"/>
    </source>
</evidence>
<dbReference type="RefSeq" id="WP_088819603.1">
    <property type="nucleotide sequence ID" value="NZ_CP019964.1"/>
</dbReference>
<dbReference type="EMBL" id="CP019964">
    <property type="protein sequence ID" value="ASI13435.1"/>
    <property type="molecule type" value="Genomic_DNA"/>
</dbReference>
<dbReference type="InterPro" id="IPR012340">
    <property type="entry name" value="NA-bd_OB-fold"/>
</dbReference>
<comment type="subcellular location">
    <subcellularLocation>
        <location evidence="4">Cytoplasm</location>
    </subcellularLocation>
</comment>
<dbReference type="SUPFAM" id="SSF50249">
    <property type="entry name" value="Nucleic acid-binding proteins"/>
    <property type="match status" value="1"/>
</dbReference>
<protein>
    <recommendedName>
        <fullName evidence="4">DNA-directed RNA polymerase subunit Rpo7</fullName>
        <ecNumber evidence="4">2.7.7.6</ecNumber>
    </recommendedName>
    <alternativeName>
        <fullName evidence="4">DNA-directed RNA polymerase subunit E</fullName>
    </alternativeName>
</protein>
<evidence type="ECO:0000256" key="2">
    <source>
        <dbReference type="ARBA" id="ARBA00022478"/>
    </source>
</evidence>
<dbReference type="PANTHER" id="PTHR12709:SF4">
    <property type="entry name" value="DNA-DIRECTED RNA POLYMERASE II SUBUNIT RPB7"/>
    <property type="match status" value="1"/>
</dbReference>
<dbReference type="EC" id="2.7.7.6" evidence="4"/>
<dbReference type="NCBIfam" id="NF006333">
    <property type="entry name" value="PRK08563.1"/>
    <property type="match status" value="1"/>
</dbReference>
<dbReference type="GO" id="GO:0000428">
    <property type="term" value="C:DNA-directed RNA polymerase complex"/>
    <property type="evidence" value="ECO:0007669"/>
    <property type="project" value="UniProtKB-KW"/>
</dbReference>
<dbReference type="GO" id="GO:0003899">
    <property type="term" value="F:DNA-directed RNA polymerase activity"/>
    <property type="evidence" value="ECO:0007669"/>
    <property type="project" value="UniProtKB-UniRule"/>
</dbReference>
<dbReference type="NCBIfam" id="TIGR00448">
    <property type="entry name" value="rpoE"/>
    <property type="match status" value="1"/>
</dbReference>
<keyword evidence="4" id="KW-0548">Nucleotidyltransferase</keyword>
<keyword evidence="4" id="KW-0808">Transferase</keyword>
<dbReference type="AlphaFoldDB" id="A0A218NLT7"/>
<dbReference type="Gene3D" id="2.40.50.140">
    <property type="entry name" value="Nucleic acid-binding proteins"/>
    <property type="match status" value="1"/>
</dbReference>
<dbReference type="Proteomes" id="UP000197679">
    <property type="component" value="Chromosome"/>
</dbReference>
<comment type="catalytic activity">
    <reaction evidence="4">
        <text>RNA(n) + a ribonucleoside 5'-triphosphate = RNA(n+1) + diphosphate</text>
        <dbReference type="Rhea" id="RHEA:21248"/>
        <dbReference type="Rhea" id="RHEA-COMP:14527"/>
        <dbReference type="Rhea" id="RHEA-COMP:17342"/>
        <dbReference type="ChEBI" id="CHEBI:33019"/>
        <dbReference type="ChEBI" id="CHEBI:61557"/>
        <dbReference type="ChEBI" id="CHEBI:140395"/>
        <dbReference type="EC" id="2.7.7.6"/>
    </reaction>
</comment>
<dbReference type="GO" id="GO:0005737">
    <property type="term" value="C:cytoplasm"/>
    <property type="evidence" value="ECO:0007669"/>
    <property type="project" value="UniProtKB-SubCell"/>
</dbReference>
<dbReference type="GO" id="GO:0003677">
    <property type="term" value="F:DNA binding"/>
    <property type="evidence" value="ECO:0007669"/>
    <property type="project" value="InterPro"/>
</dbReference>
<feature type="region of interest" description="Disordered" evidence="5">
    <location>
        <begin position="180"/>
        <end position="199"/>
    </location>
</feature>
<name>A0A218NLT7_9ARCH</name>
<feature type="domain" description="S1 motif" evidence="6">
    <location>
        <begin position="82"/>
        <end position="165"/>
    </location>
</feature>
<keyword evidence="8" id="KW-1185">Reference proteome</keyword>
<dbReference type="InterPro" id="IPR046399">
    <property type="entry name" value="RNApol_Rpo7"/>
</dbReference>
<dbReference type="HAMAP" id="MF_00865">
    <property type="entry name" value="RNApol_arch_Rpo7"/>
    <property type="match status" value="1"/>
</dbReference>
<comment type="similarity">
    <text evidence="1 4">Belongs to the eukaryotic RPB7/RPC8 RNA polymerase subunit family.</text>
</comment>
<sequence>MYKVFSVTDNFKLPPSEFGNDINKVATHILQEKYEGLLDPDVGIVLAIYGIKDISDGIIYPGDASTHHKVNFSILTYKPEVDEVDIGIVTELVDFGAFVRMGPIDGLVHVSQITDDFISLDKKVNSFVSKNSGKSLKKDDIVYTKISTISMKKSIKDSRIALTMKPYGLGKVEWILAGSKKKESPKGGKPAVAAKSSKK</sequence>
<keyword evidence="3 4" id="KW-0804">Transcription</keyword>
<dbReference type="SMART" id="SM00316">
    <property type="entry name" value="S1"/>
    <property type="match status" value="1"/>
</dbReference>
<dbReference type="CDD" id="cd04460">
    <property type="entry name" value="S1_RpoE"/>
    <property type="match status" value="1"/>
</dbReference>